<reference evidence="1" key="1">
    <citation type="submission" date="2022-12" db="EMBL/GenBank/DDBJ databases">
        <title>Jiella pelagia sp. nov., isolated from phosphonate enriched culture of Northwest Pacific surface seawater.</title>
        <authorList>
            <person name="Shin D.Y."/>
            <person name="Hwang C.Y."/>
        </authorList>
    </citation>
    <scope>NUCLEOTIDE SEQUENCE</scope>
    <source>
        <strain evidence="1">HL-NP1</strain>
    </source>
</reference>
<accession>A0ABY7C2L4</accession>
<gene>
    <name evidence="1" type="ORF">OH818_06705</name>
</gene>
<name>A0ABY7C2L4_9HYPH</name>
<protein>
    <submittedName>
        <fullName evidence="1">Uncharacterized protein</fullName>
    </submittedName>
</protein>
<dbReference type="Proteomes" id="UP001164020">
    <property type="component" value="Chromosome"/>
</dbReference>
<dbReference type="RefSeq" id="WP_268882298.1">
    <property type="nucleotide sequence ID" value="NZ_CP114029.1"/>
</dbReference>
<sequence length="203" mass="22047">MHRLRGIDQHSKLRLDEACEAAEAPEGAFDSASAGIVDLLADVPYFSPHDIRRGFATAVSGKTSRADAVSAVLDHSAEKTGRTGEQIAASALVTDLFYYLGQRMELKAEALEIWAEMVIAEFDRISEEHQTAAAKAHSGKLPKLPGKRARARADDRVPWRGVADGAAPRFRLDRVDQRATAGRLMRGSSLKGATDSSVMYLAR</sequence>
<proteinExistence type="predicted"/>
<dbReference type="EMBL" id="CP114029">
    <property type="protein sequence ID" value="WAP69872.1"/>
    <property type="molecule type" value="Genomic_DNA"/>
</dbReference>
<keyword evidence="2" id="KW-1185">Reference proteome</keyword>
<evidence type="ECO:0000313" key="2">
    <source>
        <dbReference type="Proteomes" id="UP001164020"/>
    </source>
</evidence>
<evidence type="ECO:0000313" key="1">
    <source>
        <dbReference type="EMBL" id="WAP69872.1"/>
    </source>
</evidence>
<organism evidence="1 2">
    <name type="scientific">Jiella pelagia</name>
    <dbReference type="NCBI Taxonomy" id="2986949"/>
    <lineage>
        <taxon>Bacteria</taxon>
        <taxon>Pseudomonadati</taxon>
        <taxon>Pseudomonadota</taxon>
        <taxon>Alphaproteobacteria</taxon>
        <taxon>Hyphomicrobiales</taxon>
        <taxon>Aurantimonadaceae</taxon>
        <taxon>Jiella</taxon>
    </lineage>
</organism>